<comment type="caution">
    <text evidence="1">The sequence shown here is derived from an EMBL/GenBank/DDBJ whole genome shotgun (WGS) entry which is preliminary data.</text>
</comment>
<dbReference type="AlphaFoldDB" id="A0A5A7PZ92"/>
<organism evidence="1 2">
    <name type="scientific">Striga asiatica</name>
    <name type="common">Asiatic witchweed</name>
    <name type="synonym">Buchnera asiatica</name>
    <dbReference type="NCBI Taxonomy" id="4170"/>
    <lineage>
        <taxon>Eukaryota</taxon>
        <taxon>Viridiplantae</taxon>
        <taxon>Streptophyta</taxon>
        <taxon>Embryophyta</taxon>
        <taxon>Tracheophyta</taxon>
        <taxon>Spermatophyta</taxon>
        <taxon>Magnoliopsida</taxon>
        <taxon>eudicotyledons</taxon>
        <taxon>Gunneridae</taxon>
        <taxon>Pentapetalae</taxon>
        <taxon>asterids</taxon>
        <taxon>lamiids</taxon>
        <taxon>Lamiales</taxon>
        <taxon>Orobanchaceae</taxon>
        <taxon>Buchnereae</taxon>
        <taxon>Striga</taxon>
    </lineage>
</organism>
<name>A0A5A7PZ92_STRAF</name>
<keyword evidence="2" id="KW-1185">Reference proteome</keyword>
<reference evidence="2" key="1">
    <citation type="journal article" date="2019" name="Curr. Biol.">
        <title>Genome Sequence of Striga asiatica Provides Insight into the Evolution of Plant Parasitism.</title>
        <authorList>
            <person name="Yoshida S."/>
            <person name="Kim S."/>
            <person name="Wafula E.K."/>
            <person name="Tanskanen J."/>
            <person name="Kim Y.M."/>
            <person name="Honaas L."/>
            <person name="Yang Z."/>
            <person name="Spallek T."/>
            <person name="Conn C.E."/>
            <person name="Ichihashi Y."/>
            <person name="Cheong K."/>
            <person name="Cui S."/>
            <person name="Der J.P."/>
            <person name="Gundlach H."/>
            <person name="Jiao Y."/>
            <person name="Hori C."/>
            <person name="Ishida J.K."/>
            <person name="Kasahara H."/>
            <person name="Kiba T."/>
            <person name="Kim M.S."/>
            <person name="Koo N."/>
            <person name="Laohavisit A."/>
            <person name="Lee Y.H."/>
            <person name="Lumba S."/>
            <person name="McCourt P."/>
            <person name="Mortimer J.C."/>
            <person name="Mutuku J.M."/>
            <person name="Nomura T."/>
            <person name="Sasaki-Sekimoto Y."/>
            <person name="Seto Y."/>
            <person name="Wang Y."/>
            <person name="Wakatake T."/>
            <person name="Sakakibara H."/>
            <person name="Demura T."/>
            <person name="Yamaguchi S."/>
            <person name="Yoneyama K."/>
            <person name="Manabe R.I."/>
            <person name="Nelson D.C."/>
            <person name="Schulman A.H."/>
            <person name="Timko M.P."/>
            <person name="dePamphilis C.W."/>
            <person name="Choi D."/>
            <person name="Shirasu K."/>
        </authorList>
    </citation>
    <scope>NUCLEOTIDE SEQUENCE [LARGE SCALE GENOMIC DNA]</scope>
    <source>
        <strain evidence="2">cv. UVA1</strain>
    </source>
</reference>
<evidence type="ECO:0000313" key="1">
    <source>
        <dbReference type="EMBL" id="GER38195.1"/>
    </source>
</evidence>
<gene>
    <name evidence="1" type="ORF">STAS_14637</name>
</gene>
<dbReference type="GO" id="GO:0016740">
    <property type="term" value="F:transferase activity"/>
    <property type="evidence" value="ECO:0007669"/>
    <property type="project" value="UniProtKB-KW"/>
</dbReference>
<dbReference type="EMBL" id="BKCP01005461">
    <property type="protein sequence ID" value="GER38195.1"/>
    <property type="molecule type" value="Genomic_DNA"/>
</dbReference>
<accession>A0A5A7PZ92</accession>
<sequence length="103" mass="11522">MDRREDQIQSHTLILILNCWKIHLTAQLRTKDWEPLLTDPLAAKYPNSEKQGLPKQRGLSTLFLDQRTTPLPNCLSSCSMEGLESSFLGQLVSALSLESLALG</sequence>
<dbReference type="Proteomes" id="UP000325081">
    <property type="component" value="Unassembled WGS sequence"/>
</dbReference>
<evidence type="ECO:0000313" key="2">
    <source>
        <dbReference type="Proteomes" id="UP000325081"/>
    </source>
</evidence>
<keyword evidence="1" id="KW-0808">Transferase</keyword>
<protein>
    <submittedName>
        <fullName evidence="1">Group 1 glycosyl transferase</fullName>
    </submittedName>
</protein>
<proteinExistence type="predicted"/>